<proteinExistence type="inferred from homology"/>
<gene>
    <name evidence="5" type="primary">recX</name>
    <name evidence="9" type="ORF">PSU93_05935</name>
</gene>
<evidence type="ECO:0000256" key="2">
    <source>
        <dbReference type="ARBA" id="ARBA00009695"/>
    </source>
</evidence>
<evidence type="ECO:0000256" key="1">
    <source>
        <dbReference type="ARBA" id="ARBA00004496"/>
    </source>
</evidence>
<comment type="subcellular location">
    <subcellularLocation>
        <location evidence="1 5">Cytoplasm</location>
    </subcellularLocation>
</comment>
<dbReference type="Gene3D" id="1.10.10.10">
    <property type="entry name" value="Winged helix-like DNA-binding domain superfamily/Winged helix DNA-binding domain"/>
    <property type="match status" value="3"/>
</dbReference>
<organism evidence="9 10">
    <name type="scientific">Candidatus Methylobacter titanis</name>
    <dbReference type="NCBI Taxonomy" id="3053457"/>
    <lineage>
        <taxon>Bacteria</taxon>
        <taxon>Pseudomonadati</taxon>
        <taxon>Pseudomonadota</taxon>
        <taxon>Gammaproteobacteria</taxon>
        <taxon>Methylococcales</taxon>
        <taxon>Methylococcaceae</taxon>
        <taxon>Methylobacter</taxon>
    </lineage>
</organism>
<dbReference type="Pfam" id="PF21982">
    <property type="entry name" value="RecX_HTH1"/>
    <property type="match status" value="1"/>
</dbReference>
<dbReference type="InterPro" id="IPR053925">
    <property type="entry name" value="RecX_HTH_3rd"/>
</dbReference>
<comment type="similarity">
    <text evidence="2 5">Belongs to the RecX family.</text>
</comment>
<dbReference type="InterPro" id="IPR036388">
    <property type="entry name" value="WH-like_DNA-bd_sf"/>
</dbReference>
<dbReference type="PANTHER" id="PTHR33602:SF1">
    <property type="entry name" value="REGULATORY PROTEIN RECX FAMILY PROTEIN"/>
    <property type="match status" value="1"/>
</dbReference>
<dbReference type="AlphaFoldDB" id="A0AA43Q4N5"/>
<dbReference type="Pfam" id="PF02631">
    <property type="entry name" value="RecX_HTH2"/>
    <property type="match status" value="1"/>
</dbReference>
<protein>
    <recommendedName>
        <fullName evidence="3 5">Regulatory protein RecX</fullName>
    </recommendedName>
</protein>
<dbReference type="GO" id="GO:0005737">
    <property type="term" value="C:cytoplasm"/>
    <property type="evidence" value="ECO:0007669"/>
    <property type="project" value="UniProtKB-SubCell"/>
</dbReference>
<evidence type="ECO:0000256" key="4">
    <source>
        <dbReference type="ARBA" id="ARBA00022490"/>
    </source>
</evidence>
<dbReference type="HAMAP" id="MF_01114">
    <property type="entry name" value="RecX"/>
    <property type="match status" value="1"/>
</dbReference>
<dbReference type="InterPro" id="IPR003783">
    <property type="entry name" value="Regulatory_RecX"/>
</dbReference>
<comment type="caution">
    <text evidence="9">The sequence shown here is derived from an EMBL/GenBank/DDBJ whole genome shotgun (WGS) entry which is preliminary data.</text>
</comment>
<dbReference type="InterPro" id="IPR053924">
    <property type="entry name" value="RecX_HTH_2nd"/>
</dbReference>
<evidence type="ECO:0000313" key="10">
    <source>
        <dbReference type="Proteomes" id="UP001160519"/>
    </source>
</evidence>
<dbReference type="InterPro" id="IPR053926">
    <property type="entry name" value="RecX_HTH_1st"/>
</dbReference>
<evidence type="ECO:0000256" key="5">
    <source>
        <dbReference type="HAMAP-Rule" id="MF_01114"/>
    </source>
</evidence>
<reference evidence="9" key="1">
    <citation type="submission" date="2023-01" db="EMBL/GenBank/DDBJ databases">
        <title>Biogeochemical cycle of methane in antarctic sediments.</title>
        <authorList>
            <person name="Roldan D.M."/>
            <person name="Menes R.J."/>
        </authorList>
    </citation>
    <scope>NUCLEOTIDE SEQUENCE [LARGE SCALE GENOMIC DNA]</scope>
    <source>
        <strain evidence="9">K-2018 MAG008</strain>
    </source>
</reference>
<evidence type="ECO:0000259" key="7">
    <source>
        <dbReference type="Pfam" id="PF21981"/>
    </source>
</evidence>
<name>A0AA43Q4N5_9GAMM</name>
<dbReference type="Proteomes" id="UP001160519">
    <property type="component" value="Unassembled WGS sequence"/>
</dbReference>
<dbReference type="PANTHER" id="PTHR33602">
    <property type="entry name" value="REGULATORY PROTEIN RECX FAMILY PROTEIN"/>
    <property type="match status" value="1"/>
</dbReference>
<evidence type="ECO:0000259" key="8">
    <source>
        <dbReference type="Pfam" id="PF21982"/>
    </source>
</evidence>
<feature type="domain" description="RecX third three-helical" evidence="7">
    <location>
        <begin position="106"/>
        <end position="144"/>
    </location>
</feature>
<feature type="domain" description="RecX first three-helical" evidence="8">
    <location>
        <begin position="12"/>
        <end position="50"/>
    </location>
</feature>
<feature type="domain" description="RecX second three-helical" evidence="6">
    <location>
        <begin position="57"/>
        <end position="90"/>
    </location>
</feature>
<dbReference type="Pfam" id="PF21981">
    <property type="entry name" value="RecX_HTH3"/>
    <property type="match status" value="1"/>
</dbReference>
<sequence>MIEEPHVAKEIKEVCLRLLARREHSQKELLAKLALRGFDKDDVLPVIDELVKQGWQDDLRYAESYARFRILKGYGPIRVSYELSQNGIAALDLDAIVQIEVGGWMALLEQVYRKKYNHDMLLERNEWAKRSRFLLHRGFSGAMIGALFDQLDIRFL</sequence>
<keyword evidence="4 5" id="KW-0963">Cytoplasm</keyword>
<accession>A0AA43Q4N5</accession>
<comment type="function">
    <text evidence="5">Modulates RecA activity.</text>
</comment>
<keyword evidence="10" id="KW-1185">Reference proteome</keyword>
<evidence type="ECO:0000313" key="9">
    <source>
        <dbReference type="EMBL" id="MDI1230670.1"/>
    </source>
</evidence>
<dbReference type="GO" id="GO:0006282">
    <property type="term" value="P:regulation of DNA repair"/>
    <property type="evidence" value="ECO:0007669"/>
    <property type="project" value="UniProtKB-UniRule"/>
</dbReference>
<evidence type="ECO:0000259" key="6">
    <source>
        <dbReference type="Pfam" id="PF02631"/>
    </source>
</evidence>
<evidence type="ECO:0000256" key="3">
    <source>
        <dbReference type="ARBA" id="ARBA00018111"/>
    </source>
</evidence>
<dbReference type="EMBL" id="JAQSDF010000012">
    <property type="protein sequence ID" value="MDI1230670.1"/>
    <property type="molecule type" value="Genomic_DNA"/>
</dbReference>